<keyword evidence="2" id="KW-1185">Reference proteome</keyword>
<gene>
    <name evidence="1" type="ORF">EA58_02915</name>
</gene>
<name>A0A066RZR8_9GAMM</name>
<evidence type="ECO:0000313" key="2">
    <source>
        <dbReference type="Proteomes" id="UP000027192"/>
    </source>
</evidence>
<accession>A0A066RZR8</accession>
<reference evidence="1 2" key="1">
    <citation type="submission" date="2014-04" db="EMBL/GenBank/DDBJ databases">
        <title>Draft genome sequence of Photobacterium halotolerans S2753: a solonamide, ngercheumicin and holomycin producer.</title>
        <authorList>
            <person name="Machado H.R."/>
            <person name="Gram L."/>
        </authorList>
    </citation>
    <scope>NUCLEOTIDE SEQUENCE [LARGE SCALE GENOMIC DNA]</scope>
    <source>
        <strain evidence="1 2">S2753</strain>
    </source>
</reference>
<evidence type="ECO:0000313" key="1">
    <source>
        <dbReference type="EMBL" id="KDM93157.1"/>
    </source>
</evidence>
<organism evidence="1 2">
    <name type="scientific">Photobacterium galatheae</name>
    <dbReference type="NCBI Taxonomy" id="1654360"/>
    <lineage>
        <taxon>Bacteria</taxon>
        <taxon>Pseudomonadati</taxon>
        <taxon>Pseudomonadota</taxon>
        <taxon>Gammaproteobacteria</taxon>
        <taxon>Vibrionales</taxon>
        <taxon>Vibrionaceae</taxon>
        <taxon>Photobacterium</taxon>
    </lineage>
</organism>
<dbReference type="Proteomes" id="UP000027192">
    <property type="component" value="Unassembled WGS sequence"/>
</dbReference>
<protein>
    <submittedName>
        <fullName evidence="1">Uncharacterized protein</fullName>
    </submittedName>
</protein>
<dbReference type="AlphaFoldDB" id="A0A066RZR8"/>
<proteinExistence type="predicted"/>
<dbReference type="EMBL" id="JMIB01000004">
    <property type="protein sequence ID" value="KDM93157.1"/>
    <property type="molecule type" value="Genomic_DNA"/>
</dbReference>
<sequence length="106" mass="11429">MSLMQLLLAGSSIASGTSITGIYSSLNVHDESGDILGIEVTISESYSGKYFVTFQASEGQPRIPVVSEANVNRNEITFHVNEKNGYQGLFRGEISSGQLKGHFEQG</sequence>
<comment type="caution">
    <text evidence="1">The sequence shown here is derived from an EMBL/GenBank/DDBJ whole genome shotgun (WGS) entry which is preliminary data.</text>
</comment>